<gene>
    <name evidence="9" type="ORF">niasHT_021781</name>
</gene>
<dbReference type="InterPro" id="IPR001839">
    <property type="entry name" value="TGF-b_C"/>
</dbReference>
<keyword evidence="10" id="KW-1185">Reference proteome</keyword>
<evidence type="ECO:0000256" key="3">
    <source>
        <dbReference type="ARBA" id="ARBA00022525"/>
    </source>
</evidence>
<name>A0ABD2J8P0_9BILA</name>
<dbReference type="InterPro" id="IPR029034">
    <property type="entry name" value="Cystine-knot_cytokine"/>
</dbReference>
<dbReference type="PANTHER" id="PTHR11848">
    <property type="entry name" value="TGF-BETA FAMILY"/>
    <property type="match status" value="1"/>
</dbReference>
<evidence type="ECO:0000256" key="7">
    <source>
        <dbReference type="SAM" id="MobiDB-lite"/>
    </source>
</evidence>
<feature type="domain" description="TGF-beta family profile" evidence="8">
    <location>
        <begin position="545"/>
        <end position="659"/>
    </location>
</feature>
<evidence type="ECO:0000313" key="10">
    <source>
        <dbReference type="Proteomes" id="UP001620626"/>
    </source>
</evidence>
<comment type="caution">
    <text evidence="9">The sequence shown here is derived from an EMBL/GenBank/DDBJ whole genome shotgun (WGS) entry which is preliminary data.</text>
</comment>
<reference evidence="9 10" key="1">
    <citation type="submission" date="2024-10" db="EMBL/GenBank/DDBJ databases">
        <authorList>
            <person name="Kim D."/>
        </authorList>
    </citation>
    <scope>NUCLEOTIDE SEQUENCE [LARGE SCALE GENOMIC DNA]</scope>
    <source>
        <strain evidence="9">BH-2024</strain>
    </source>
</reference>
<organism evidence="9 10">
    <name type="scientific">Heterodera trifolii</name>
    <dbReference type="NCBI Taxonomy" id="157864"/>
    <lineage>
        <taxon>Eukaryota</taxon>
        <taxon>Metazoa</taxon>
        <taxon>Ecdysozoa</taxon>
        <taxon>Nematoda</taxon>
        <taxon>Chromadorea</taxon>
        <taxon>Rhabditida</taxon>
        <taxon>Tylenchina</taxon>
        <taxon>Tylenchomorpha</taxon>
        <taxon>Tylenchoidea</taxon>
        <taxon>Heteroderidae</taxon>
        <taxon>Heteroderinae</taxon>
        <taxon>Heterodera</taxon>
    </lineage>
</organism>
<evidence type="ECO:0000256" key="6">
    <source>
        <dbReference type="RuleBase" id="RU000354"/>
    </source>
</evidence>
<evidence type="ECO:0000259" key="8">
    <source>
        <dbReference type="PROSITE" id="PS51362"/>
    </source>
</evidence>
<dbReference type="Proteomes" id="UP001620626">
    <property type="component" value="Unassembled WGS sequence"/>
</dbReference>
<sequence>MIIIGHYHRYRMLLFRFAEIGRVARHSIAAPIHYQPLSSPPASGKCPAECKFQLAAGQHRVNGPKKRLLGAKFKPLKGALRFPTEQFFVRQFLNVPNFPRIGRPRAASSPVFVRPSVRYSFIVSPRGGDAGGGAFAAPFGHAPPPPPLGHPSANAVAAAFRAQQQTNEDEKDGTAKTIAETRPNRCPSPPPLPPLSAVMRSFVSPPLKGKQPKEYGTLKRDGRSSRKFTIVRLTTVAFIVQQFLLFAPLAILCSSHQCATCGTFSEVKKIRQEQILKDLLKKLDLSAKPNVTVDLTKLPPITHPDPRVQELFDRTLHATHRRVRKSAQLRKRMGFSVVAEEEEQPEYFPALYETEKEPTLQTNYIIAEELPDWFGQIGALFKFSTTLRKSIVQSAKLNVPIRRPIDQLRYTTTPIRLNVFRRYANGTLSTVLVSKYIELETSLLPTTARVELPIIEDIVQQWVETRNDFGTAIGEDEEEGEEEGARRRGMIGDPYRRHRKPNIIALYVEALYDDENLVIHSPEEGDDGEKAMFLELQTYPLTSGRSRRHVQMCRPGQNTTQKCCLYDLMIDFESIGWNFVIAPKLYNAYICSGGCNGLGMGVNSVSMTRQHAASAAKIDHYQCCHPKEYAGIMILFVKENNEVLAREVPNMVAKECGCA</sequence>
<proteinExistence type="inferred from homology"/>
<dbReference type="Pfam" id="PF00019">
    <property type="entry name" value="TGF_beta"/>
    <property type="match status" value="1"/>
</dbReference>
<dbReference type="EMBL" id="JBICBT010001026">
    <property type="protein sequence ID" value="KAL3086917.1"/>
    <property type="molecule type" value="Genomic_DNA"/>
</dbReference>
<accession>A0ABD2J8P0</accession>
<dbReference type="AlphaFoldDB" id="A0ABD2J8P0"/>
<evidence type="ECO:0000256" key="1">
    <source>
        <dbReference type="ARBA" id="ARBA00004613"/>
    </source>
</evidence>
<keyword evidence="5" id="KW-1015">Disulfide bond</keyword>
<dbReference type="InterPro" id="IPR015615">
    <property type="entry name" value="TGF-beta-rel"/>
</dbReference>
<comment type="similarity">
    <text evidence="2 6">Belongs to the TGF-beta family.</text>
</comment>
<dbReference type="SMART" id="SM00204">
    <property type="entry name" value="TGFB"/>
    <property type="match status" value="1"/>
</dbReference>
<feature type="region of interest" description="Disordered" evidence="7">
    <location>
        <begin position="164"/>
        <end position="199"/>
    </location>
</feature>
<dbReference type="InterPro" id="IPR017948">
    <property type="entry name" value="TGFb_CS"/>
</dbReference>
<evidence type="ECO:0000256" key="2">
    <source>
        <dbReference type="ARBA" id="ARBA00006656"/>
    </source>
</evidence>
<dbReference type="GO" id="GO:0005576">
    <property type="term" value="C:extracellular region"/>
    <property type="evidence" value="ECO:0007669"/>
    <property type="project" value="UniProtKB-SubCell"/>
</dbReference>
<evidence type="ECO:0000313" key="9">
    <source>
        <dbReference type="EMBL" id="KAL3086917.1"/>
    </source>
</evidence>
<dbReference type="GO" id="GO:0008083">
    <property type="term" value="F:growth factor activity"/>
    <property type="evidence" value="ECO:0007669"/>
    <property type="project" value="UniProtKB-KW"/>
</dbReference>
<dbReference type="SUPFAM" id="SSF57501">
    <property type="entry name" value="Cystine-knot cytokines"/>
    <property type="match status" value="1"/>
</dbReference>
<dbReference type="CDD" id="cd19378">
    <property type="entry name" value="TGF_beta_DAF7"/>
    <property type="match status" value="1"/>
</dbReference>
<keyword evidence="3" id="KW-0964">Secreted</keyword>
<dbReference type="Gene3D" id="2.10.90.10">
    <property type="entry name" value="Cystine-knot cytokines"/>
    <property type="match status" value="1"/>
</dbReference>
<evidence type="ECO:0000256" key="5">
    <source>
        <dbReference type="ARBA" id="ARBA00023157"/>
    </source>
</evidence>
<comment type="subcellular location">
    <subcellularLocation>
        <location evidence="1">Secreted</location>
    </subcellularLocation>
</comment>
<dbReference type="PANTHER" id="PTHR11848:SF303">
    <property type="entry name" value="DAUER LARVA DEVELOPMENT REGULATORY GROWTH FACTOR DAF-7"/>
    <property type="match status" value="1"/>
</dbReference>
<dbReference type="PROSITE" id="PS00250">
    <property type="entry name" value="TGF_BETA_1"/>
    <property type="match status" value="1"/>
</dbReference>
<evidence type="ECO:0000256" key="4">
    <source>
        <dbReference type="ARBA" id="ARBA00023030"/>
    </source>
</evidence>
<keyword evidence="4 6" id="KW-0339">Growth factor</keyword>
<protein>
    <recommendedName>
        <fullName evidence="8">TGF-beta family profile domain-containing protein</fullName>
    </recommendedName>
</protein>
<dbReference type="PROSITE" id="PS51362">
    <property type="entry name" value="TGF_BETA_2"/>
    <property type="match status" value="1"/>
</dbReference>